<dbReference type="EMBL" id="BNCQ01000014">
    <property type="protein sequence ID" value="GIM03770.1"/>
    <property type="molecule type" value="Genomic_DNA"/>
</dbReference>
<sequence length="131" mass="14373">VISQGQVLKTLELSISDDLGIKENMQCQMSRQCNLCSTKSVRQVKLMVHAQAVSETTPAFKLPKVQLPKDPEGIKSFIAQSHQMHGQGRSMWFCLSGPGKRATVGTYLAHADTLDWNTASSGSIDSYNIFS</sequence>
<protein>
    <submittedName>
        <fullName evidence="1">Uncharacterized protein</fullName>
    </submittedName>
</protein>
<evidence type="ECO:0000313" key="2">
    <source>
        <dbReference type="Proteomes" id="UP000722791"/>
    </source>
</evidence>
<evidence type="ECO:0000313" key="1">
    <source>
        <dbReference type="EMBL" id="GIM03770.1"/>
    </source>
</evidence>
<proteinExistence type="predicted"/>
<comment type="caution">
    <text evidence="1">The sequence shown here is derived from an EMBL/GenBank/DDBJ whole genome shotgun (WGS) entry which is preliminary data.</text>
</comment>
<dbReference type="Proteomes" id="UP000722791">
    <property type="component" value="Unassembled WGS sequence"/>
</dbReference>
<gene>
    <name evidence="1" type="ORF">Vretimale_8439</name>
</gene>
<accession>A0A8J4GBR1</accession>
<dbReference type="AlphaFoldDB" id="A0A8J4GBR1"/>
<feature type="non-terminal residue" evidence="1">
    <location>
        <position position="1"/>
    </location>
</feature>
<organism evidence="1 2">
    <name type="scientific">Volvox reticuliferus</name>
    <dbReference type="NCBI Taxonomy" id="1737510"/>
    <lineage>
        <taxon>Eukaryota</taxon>
        <taxon>Viridiplantae</taxon>
        <taxon>Chlorophyta</taxon>
        <taxon>core chlorophytes</taxon>
        <taxon>Chlorophyceae</taxon>
        <taxon>CS clade</taxon>
        <taxon>Chlamydomonadales</taxon>
        <taxon>Volvocaceae</taxon>
        <taxon>Volvox</taxon>
    </lineage>
</organism>
<reference evidence="1" key="1">
    <citation type="journal article" date="2021" name="Proc. Natl. Acad. Sci. U.S.A.">
        <title>Three genomes in the algal genus Volvox reveal the fate of a haploid sex-determining region after a transition to homothallism.</title>
        <authorList>
            <person name="Yamamoto K."/>
            <person name="Hamaji T."/>
            <person name="Kawai-Toyooka H."/>
            <person name="Matsuzaki R."/>
            <person name="Takahashi F."/>
            <person name="Nishimura Y."/>
            <person name="Kawachi M."/>
            <person name="Noguchi H."/>
            <person name="Minakuchi Y."/>
            <person name="Umen J.G."/>
            <person name="Toyoda A."/>
            <person name="Nozaki H."/>
        </authorList>
    </citation>
    <scope>NUCLEOTIDE SEQUENCE</scope>
    <source>
        <strain evidence="1">NIES-3785</strain>
    </source>
</reference>
<name>A0A8J4GBR1_9CHLO</name>